<evidence type="ECO:0000313" key="3">
    <source>
        <dbReference type="Proteomes" id="UP000256324"/>
    </source>
</evidence>
<evidence type="ECO:0000256" key="1">
    <source>
        <dbReference type="SAM" id="SignalP"/>
    </source>
</evidence>
<dbReference type="Pfam" id="PF07373">
    <property type="entry name" value="CAMP_factor"/>
    <property type="match status" value="1"/>
</dbReference>
<name>A0ABX9IBF3_9ACTN</name>
<dbReference type="Proteomes" id="UP000256324">
    <property type="component" value="Unassembled WGS sequence"/>
</dbReference>
<keyword evidence="3" id="KW-1185">Reference proteome</keyword>
<reference evidence="2 3" key="1">
    <citation type="submission" date="2017-09" db="EMBL/GenBank/DDBJ databases">
        <authorList>
            <person name="Bumgarner R.E."/>
        </authorList>
    </citation>
    <scope>NUCLEOTIDE SEQUENCE [LARGE SCALE GENOMIC DNA]</scope>
    <source>
        <strain evidence="2 3">T34998</strain>
    </source>
</reference>
<sequence length="268" mass="28710">MKKTCLVTPLLVGALLTPAALSAPSAHAVEPTAAVSTTRAHALSASEARSTLKTLDAHIASLQSMQKAVPGSDYSDQIRDLLKTAFDLRGLIDTIAHGGIPHYDPATFQARIKLVSTTVDTIRTAVTTLQNKVRPAHVELGLEVTKAVLLTINPGVTAKELDAECDALKARLTKVSQYPDLTANDVATVYVRANFGKTIWQVRVNRDQHILGHKSAEVYKTLNRAITKAVGVKLDPNATVGKIQAARTELLAAYQTALHSPDVKKKTA</sequence>
<proteinExistence type="predicted"/>
<feature type="signal peptide" evidence="1">
    <location>
        <begin position="1"/>
        <end position="28"/>
    </location>
</feature>
<protein>
    <submittedName>
        <fullName evidence="2">Fimbrial protein</fullName>
    </submittedName>
</protein>
<evidence type="ECO:0000313" key="2">
    <source>
        <dbReference type="EMBL" id="REB70315.1"/>
    </source>
</evidence>
<comment type="caution">
    <text evidence="2">The sequence shown here is derived from an EMBL/GenBank/DDBJ whole genome shotgun (WGS) entry which is preliminary data.</text>
</comment>
<keyword evidence="1" id="KW-0732">Signal</keyword>
<dbReference type="RefSeq" id="WP_063811035.1">
    <property type="nucleotide sequence ID" value="NZ_JARJNT010000001.1"/>
</dbReference>
<accession>A0ABX9IBF3</accession>
<dbReference type="EMBL" id="PCZS01000001">
    <property type="protein sequence ID" value="REB70315.1"/>
    <property type="molecule type" value="Genomic_DNA"/>
</dbReference>
<feature type="chain" id="PRO_5047310497" evidence="1">
    <location>
        <begin position="29"/>
        <end position="268"/>
    </location>
</feature>
<organism evidence="2 3">
    <name type="scientific">Cutibacterium namnetense</name>
    <dbReference type="NCBI Taxonomy" id="1574624"/>
    <lineage>
        <taxon>Bacteria</taxon>
        <taxon>Bacillati</taxon>
        <taxon>Actinomycetota</taxon>
        <taxon>Actinomycetes</taxon>
        <taxon>Propionibacteriales</taxon>
        <taxon>Propionibacteriaceae</taxon>
        <taxon>Cutibacterium</taxon>
    </lineage>
</organism>
<gene>
    <name evidence="2" type="ORF">CP880_00390</name>
</gene>
<dbReference type="InterPro" id="IPR010860">
    <property type="entry name" value="CAMP_factor"/>
</dbReference>